<organism evidence="1 2">
    <name type="scientific">Cajanus cajan</name>
    <name type="common">Pigeon pea</name>
    <name type="synonym">Cajanus indicus</name>
    <dbReference type="NCBI Taxonomy" id="3821"/>
    <lineage>
        <taxon>Eukaryota</taxon>
        <taxon>Viridiplantae</taxon>
        <taxon>Streptophyta</taxon>
        <taxon>Embryophyta</taxon>
        <taxon>Tracheophyta</taxon>
        <taxon>Spermatophyta</taxon>
        <taxon>Magnoliopsida</taxon>
        <taxon>eudicotyledons</taxon>
        <taxon>Gunneridae</taxon>
        <taxon>Pentapetalae</taxon>
        <taxon>rosids</taxon>
        <taxon>fabids</taxon>
        <taxon>Fabales</taxon>
        <taxon>Fabaceae</taxon>
        <taxon>Papilionoideae</taxon>
        <taxon>50 kb inversion clade</taxon>
        <taxon>NPAAA clade</taxon>
        <taxon>indigoferoid/millettioid clade</taxon>
        <taxon>Phaseoleae</taxon>
        <taxon>Cajanus</taxon>
    </lineage>
</organism>
<dbReference type="Proteomes" id="UP000075243">
    <property type="component" value="Chromosome 11"/>
</dbReference>
<keyword evidence="2" id="KW-1185">Reference proteome</keyword>
<evidence type="ECO:0000313" key="2">
    <source>
        <dbReference type="Proteomes" id="UP000075243"/>
    </source>
</evidence>
<gene>
    <name evidence="1" type="ORF">KK1_000560</name>
</gene>
<protein>
    <submittedName>
        <fullName evidence="1">Uncharacterized protein</fullName>
    </submittedName>
</protein>
<accession>A0A151SHW3</accession>
<reference evidence="1 2" key="1">
    <citation type="journal article" date="2012" name="Nat. Biotechnol.">
        <title>Draft genome sequence of pigeonpea (Cajanus cajan), an orphan legume crop of resource-poor farmers.</title>
        <authorList>
            <person name="Varshney R.K."/>
            <person name="Chen W."/>
            <person name="Li Y."/>
            <person name="Bharti A.K."/>
            <person name="Saxena R.K."/>
            <person name="Schlueter J.A."/>
            <person name="Donoghue M.T."/>
            <person name="Azam S."/>
            <person name="Fan G."/>
            <person name="Whaley A.M."/>
            <person name="Farmer A.D."/>
            <person name="Sheridan J."/>
            <person name="Iwata A."/>
            <person name="Tuteja R."/>
            <person name="Penmetsa R.V."/>
            <person name="Wu W."/>
            <person name="Upadhyaya H.D."/>
            <person name="Yang S.P."/>
            <person name="Shah T."/>
            <person name="Saxena K.B."/>
            <person name="Michael T."/>
            <person name="McCombie W.R."/>
            <person name="Yang B."/>
            <person name="Zhang G."/>
            <person name="Yang H."/>
            <person name="Wang J."/>
            <person name="Spillane C."/>
            <person name="Cook D.R."/>
            <person name="May G.D."/>
            <person name="Xu X."/>
            <person name="Jackson S.A."/>
        </authorList>
    </citation>
    <scope>NUCLEOTIDE SEQUENCE [LARGE SCALE GENOMIC DNA]</scope>
    <source>
        <strain evidence="2">cv. Asha</strain>
    </source>
</reference>
<evidence type="ECO:0000313" key="1">
    <source>
        <dbReference type="EMBL" id="KYP54373.1"/>
    </source>
</evidence>
<name>A0A151SHW3_CAJCA</name>
<dbReference type="Gramene" id="C.cajan_00542.t">
    <property type="protein sequence ID" value="C.cajan_00542.t.cds1"/>
    <property type="gene ID" value="C.cajan_00542"/>
</dbReference>
<sequence length="74" mass="8329">MISDSNSSSPPPIFAGKNYHLWDENMGTYLTAQSFWVIMKNGSNSPPLLENPIVTQMRSHNDEVPKEIRVLAII</sequence>
<dbReference type="EMBL" id="CM003613">
    <property type="protein sequence ID" value="KYP54373.1"/>
    <property type="molecule type" value="Genomic_DNA"/>
</dbReference>
<dbReference type="AlphaFoldDB" id="A0A151SHW3"/>
<proteinExistence type="predicted"/>